<dbReference type="InterPro" id="IPR018709">
    <property type="entry name" value="CoA_activase_DUF2229"/>
</dbReference>
<dbReference type="InterPro" id="IPR051805">
    <property type="entry name" value="Dehydratase_Activator_Redct"/>
</dbReference>
<gene>
    <name evidence="2" type="ORF">Firmicute1046_1900</name>
</gene>
<dbReference type="PANTHER" id="PTHR32329:SF2">
    <property type="entry name" value="BIFUNCTIONAL PROTEIN [INCLUDES 2-HYDROXYACYL-COA DEHYDRATASE (N-TER) AND ITS ACTIVATOR DOMAIN (C_TERM)"/>
    <property type="match status" value="1"/>
</dbReference>
<reference evidence="2" key="1">
    <citation type="journal article" date="2020" name="J. ISSAAS">
        <title>Lactobacilli and other gastrointestinal microbiota of Peromyscus leucopus, reservoir host for agents of Lyme disease and other zoonoses in North America.</title>
        <authorList>
            <person name="Milovic A."/>
            <person name="Bassam K."/>
            <person name="Shao H."/>
            <person name="Chatzistamou I."/>
            <person name="Tufts D.M."/>
            <person name="Diuk-Wasser M."/>
            <person name="Barbour A.G."/>
        </authorList>
    </citation>
    <scope>NUCLEOTIDE SEQUENCE</scope>
    <source>
        <strain evidence="2">LL40</strain>
    </source>
</reference>
<dbReference type="InterPro" id="IPR010327">
    <property type="entry name" value="FldB/FldC_alpha/beta"/>
</dbReference>
<dbReference type="AlphaFoldDB" id="A0A650EQ95"/>
<proteinExistence type="predicted"/>
<accession>A0A650EQ95</accession>
<dbReference type="EMBL" id="MN577573">
    <property type="protein sequence ID" value="QGT51114.1"/>
    <property type="molecule type" value="Genomic_DNA"/>
</dbReference>
<dbReference type="Pfam" id="PF06050">
    <property type="entry name" value="HGD-D"/>
    <property type="match status" value="1"/>
</dbReference>
<evidence type="ECO:0000259" key="1">
    <source>
        <dbReference type="Pfam" id="PF09989"/>
    </source>
</evidence>
<protein>
    <recommendedName>
        <fullName evidence="1">DUF2229 domain-containing protein</fullName>
    </recommendedName>
</protein>
<name>A0A650EQ95_9FIRM</name>
<dbReference type="Pfam" id="PF09989">
    <property type="entry name" value="DUF2229"/>
    <property type="match status" value="1"/>
</dbReference>
<dbReference type="PANTHER" id="PTHR32329">
    <property type="entry name" value="BIFUNCTIONAL PROTEIN [INCLUDES 2-HYDROXYACYL-COA DEHYDRATASE (N-TER) AND ITS ACTIVATOR DOMAIN (C_TERM)-RELATED"/>
    <property type="match status" value="1"/>
</dbReference>
<evidence type="ECO:0000313" key="2">
    <source>
        <dbReference type="EMBL" id="QGT51114.1"/>
    </source>
</evidence>
<feature type="domain" description="DUF2229" evidence="1">
    <location>
        <begin position="6"/>
        <end position="227"/>
    </location>
</feature>
<organism evidence="2">
    <name type="scientific">uncultured Bacillota bacterium</name>
    <dbReference type="NCBI Taxonomy" id="344338"/>
    <lineage>
        <taxon>Bacteria</taxon>
        <taxon>Bacillati</taxon>
        <taxon>Bacillota</taxon>
        <taxon>environmental samples</taxon>
    </lineage>
</organism>
<dbReference type="Gene3D" id="3.40.50.11900">
    <property type="match status" value="1"/>
</dbReference>
<sequence length="328" mass="37919">MASIMRIGIPKALMYQYYYPLWRSLFEHLGCEVVLSDHTAKGMVQKGISASVPEICLPIKIYNAHIKNLMEKEVDYIFCPRFVHIEKGYWMCPKYIGLPELVEASFPGVNLLTAEIDCRREDTCDIKVFKPVYKKMGIGKGAMKKALSAAQKDWEQFRAYCHMGLTLDEAATALFDKVPPEKFQQPKQDITIGLLGYVYNVYDPFISMNVIQKLRDMGVNVITFDMLSEEDLKKHRPEKERKIFWSFPDKLYQAARIMLEEKQVDGLIHITAFGCGPDSIVGKEIEHDYSHYQKPFMTLRVDEHTGENHLQTRIEAFVDMMKRKKVAI</sequence>